<feature type="transmembrane region" description="Helical" evidence="1">
    <location>
        <begin position="42"/>
        <end position="65"/>
    </location>
</feature>
<evidence type="ECO:0000256" key="1">
    <source>
        <dbReference type="SAM" id="Phobius"/>
    </source>
</evidence>
<reference evidence="2 3" key="1">
    <citation type="journal article" date="2021" name="Int. J. Syst. Evol. Microbiol.">
        <title>Reticulibacter mediterranei gen. nov., sp. nov., within the new family Reticulibacteraceae fam. nov., and Ktedonospora formicarum gen. nov., sp. nov., Ktedonobacter robiniae sp. nov., Dictyobacter formicarum sp. nov. and Dictyobacter arantiisoli sp. nov., belonging to the class Ktedonobacteria.</title>
        <authorList>
            <person name="Yabe S."/>
            <person name="Zheng Y."/>
            <person name="Wang C.M."/>
            <person name="Sakai Y."/>
            <person name="Abe K."/>
            <person name="Yokota A."/>
            <person name="Donadio S."/>
            <person name="Cavaletti L."/>
            <person name="Monciardini P."/>
        </authorList>
    </citation>
    <scope>NUCLEOTIDE SEQUENCE [LARGE SCALE GENOMIC DNA]</scope>
    <source>
        <strain evidence="2 3">SOSP1-9</strain>
    </source>
</reference>
<organism evidence="2 3">
    <name type="scientific">Dictyobacter formicarum</name>
    <dbReference type="NCBI Taxonomy" id="2778368"/>
    <lineage>
        <taxon>Bacteria</taxon>
        <taxon>Bacillati</taxon>
        <taxon>Chloroflexota</taxon>
        <taxon>Ktedonobacteria</taxon>
        <taxon>Ktedonobacterales</taxon>
        <taxon>Dictyobacteraceae</taxon>
        <taxon>Dictyobacter</taxon>
    </lineage>
</organism>
<evidence type="ECO:0000313" key="3">
    <source>
        <dbReference type="Proteomes" id="UP000635565"/>
    </source>
</evidence>
<keyword evidence="1" id="KW-0812">Transmembrane</keyword>
<keyword evidence="1" id="KW-0472">Membrane</keyword>
<dbReference type="Proteomes" id="UP000635565">
    <property type="component" value="Unassembled WGS sequence"/>
</dbReference>
<keyword evidence="1" id="KW-1133">Transmembrane helix</keyword>
<keyword evidence="3" id="KW-1185">Reference proteome</keyword>
<protein>
    <recommendedName>
        <fullName evidence="4">IS1 family transposase</fullName>
    </recommendedName>
</protein>
<proteinExistence type="predicted"/>
<evidence type="ECO:0008006" key="4">
    <source>
        <dbReference type="Google" id="ProtNLM"/>
    </source>
</evidence>
<comment type="caution">
    <text evidence="2">The sequence shown here is derived from an EMBL/GenBank/DDBJ whole genome shotgun (WGS) entry which is preliminary data.</text>
</comment>
<dbReference type="EMBL" id="BNJJ01000001">
    <property type="protein sequence ID" value="GHO82405.1"/>
    <property type="molecule type" value="Genomic_DNA"/>
</dbReference>
<evidence type="ECO:0000313" key="2">
    <source>
        <dbReference type="EMBL" id="GHO82405.1"/>
    </source>
</evidence>
<sequence>MGEGNIRIHCRKRERYRCRACGQTFSARRGTMLEGLRKPTELIVIVVTLLAYGCPIQAIVHAYGLDERTIASWRDRAGAHCQRVHHAIVETGALDLTHVQADEIRVKGRSIIAWMGLAMMVSSRLWLAGVVSPTRDRSLADCLLQQVRACSQAMRAILICTDGWAAYPGSIQRAFREKVKKTTGRGRACLQVWSELCIATVIKRTEKRRVVEVTRTMTRGALEQAERLLQVSGGGTVLNTAFIERLNGTMRERLAALTRKCRHAACRLDGLERGMYLIGCTYNFCWPHHELSKPTHLGSACTPAMASGLTTHIWSVSELLTYKVAPTAWIEPKRRGRPRKRSPTNPVTPQRPRVFLRKGVLCSVTS</sequence>
<gene>
    <name evidence="2" type="ORF">KSZ_04110</name>
</gene>
<dbReference type="RefSeq" id="WP_236022773.1">
    <property type="nucleotide sequence ID" value="NZ_BNJJ01000001.1"/>
</dbReference>
<accession>A0ABQ3V929</accession>
<name>A0ABQ3V929_9CHLR</name>